<keyword evidence="2" id="KW-0805">Transcription regulation</keyword>
<dbReference type="PANTHER" id="PTHR31072:SF1">
    <property type="entry name" value="TRANSCRIPTION FACTOR TCP9"/>
    <property type="match status" value="1"/>
</dbReference>
<dbReference type="GO" id="GO:0043565">
    <property type="term" value="F:sequence-specific DNA binding"/>
    <property type="evidence" value="ECO:0007669"/>
    <property type="project" value="TreeGrafter"/>
</dbReference>
<comment type="subcellular location">
    <subcellularLocation>
        <location evidence="1">Nucleus</location>
    </subcellularLocation>
</comment>
<feature type="region of interest" description="Disordered" evidence="6">
    <location>
        <begin position="456"/>
        <end position="480"/>
    </location>
</feature>
<feature type="region of interest" description="Disordered" evidence="6">
    <location>
        <begin position="1"/>
        <end position="126"/>
    </location>
</feature>
<dbReference type="Pfam" id="PF03634">
    <property type="entry name" value="TCP"/>
    <property type="match status" value="1"/>
</dbReference>
<dbReference type="PANTHER" id="PTHR31072">
    <property type="entry name" value="TRANSCRIPTION FACTOR TCP4-RELATED"/>
    <property type="match status" value="1"/>
</dbReference>
<dbReference type="InterPro" id="IPR005333">
    <property type="entry name" value="Transcription_factor_TCP"/>
</dbReference>
<sequence length="480" mass="50375">MDSGGDESREEKQHHHQKQQHGTQLSVGSLAQAIGGDSGIGPPPNSASAAPGENNNNNNNNLALMTTGISQAVDVKRKEEREAAGEQRDQSLSLQQQEEEQQVVVVKKAPPKRSSTKDRHTKVEGRGRRIRMPAACAARIFQLTRELGHKSDGETIRWLLEQAEPAIIAATGTGTVPALNMSLGNSTRSSVPSTMAGPAVVRRPHVIEPRAKTEWEEQDDKRNVVERTRGTPGLGPDVSGQEDCGSGNGGRPKKRARGGQSVKKEQDSMGPSMSCSPASRTCVPTARQTPLQVPPLQVQAAPPPQSNASPLMPMWAVAPDRGGAGTIWMLPVSATSTSTPGGSSNRQIWTLQSGSGAPPMYGMAAAAAPTGVPSGSSNPVNPNVMPLTSMLSTGMIMPRLNLSGGMGLEFPGGHLRHMPMTSMLLQDSSQGGAGLGLGSEGHLGMLAAMNAYNRNTKSEHQFMGGSQQPQGESGEGPTSS</sequence>
<accession>A0A0C9QTA8</accession>
<feature type="compositionally biased region" description="Basic and acidic residues" evidence="6">
    <location>
        <begin position="74"/>
        <end position="89"/>
    </location>
</feature>
<evidence type="ECO:0000259" key="7">
    <source>
        <dbReference type="PROSITE" id="PS51369"/>
    </source>
</evidence>
<dbReference type="AlphaFoldDB" id="A0A0C9QTA8"/>
<proteinExistence type="predicted"/>
<keyword evidence="4" id="KW-0804">Transcription</keyword>
<dbReference type="InterPro" id="IPR017887">
    <property type="entry name" value="TF_TCP_subgr"/>
</dbReference>
<evidence type="ECO:0000256" key="5">
    <source>
        <dbReference type="ARBA" id="ARBA00023242"/>
    </source>
</evidence>
<evidence type="ECO:0000256" key="4">
    <source>
        <dbReference type="ARBA" id="ARBA00023163"/>
    </source>
</evidence>
<dbReference type="GO" id="GO:0005634">
    <property type="term" value="C:nucleus"/>
    <property type="evidence" value="ECO:0007669"/>
    <property type="project" value="UniProtKB-SubCell"/>
</dbReference>
<dbReference type="GO" id="GO:0003700">
    <property type="term" value="F:DNA-binding transcription factor activity"/>
    <property type="evidence" value="ECO:0007669"/>
    <property type="project" value="InterPro"/>
</dbReference>
<reference evidence="8" key="1">
    <citation type="submission" date="2015-02" db="EMBL/GenBank/DDBJ databases">
        <title>A transcriptome of Wollemia nobilis - a relic of Gondwana.</title>
        <authorList>
            <person name="Chia J.Y."/>
            <person name="Leong Y.S."/>
            <person name="Abdul Karim S."/>
            <person name="Wan Azmi N."/>
            <person name="Hercus R."/>
            <person name="Croft L."/>
        </authorList>
    </citation>
    <scope>NUCLEOTIDE SEQUENCE</scope>
    <source>
        <strain evidence="8">MaeBrown</strain>
        <tissue evidence="8">Leaf</tissue>
    </source>
</reference>
<evidence type="ECO:0000256" key="6">
    <source>
        <dbReference type="SAM" id="MobiDB-lite"/>
    </source>
</evidence>
<organism evidence="8">
    <name type="scientific">Wollemia nobilis</name>
    <dbReference type="NCBI Taxonomy" id="56998"/>
    <lineage>
        <taxon>Eukaryota</taxon>
        <taxon>Viridiplantae</taxon>
        <taxon>Streptophyta</taxon>
        <taxon>Embryophyta</taxon>
        <taxon>Tracheophyta</taxon>
        <taxon>Spermatophyta</taxon>
        <taxon>Pinopsida</taxon>
        <taxon>Pinidae</taxon>
        <taxon>Conifers II</taxon>
        <taxon>Araucariales</taxon>
        <taxon>Araucariaceae</taxon>
        <taxon>Wollemia</taxon>
    </lineage>
</organism>
<evidence type="ECO:0000256" key="1">
    <source>
        <dbReference type="ARBA" id="ARBA00004123"/>
    </source>
</evidence>
<keyword evidence="5" id="KW-0539">Nucleus</keyword>
<dbReference type="EMBL" id="GCHU01010702">
    <property type="protein sequence ID" value="JAG87925.1"/>
    <property type="molecule type" value="Transcribed_RNA"/>
</dbReference>
<feature type="compositionally biased region" description="Basic and acidic residues" evidence="6">
    <location>
        <begin position="208"/>
        <end position="229"/>
    </location>
</feature>
<feature type="region of interest" description="Disordered" evidence="6">
    <location>
        <begin position="208"/>
        <end position="282"/>
    </location>
</feature>
<dbReference type="PROSITE" id="PS51369">
    <property type="entry name" value="TCP"/>
    <property type="match status" value="1"/>
</dbReference>
<feature type="compositionally biased region" description="Low complexity" evidence="6">
    <location>
        <begin position="464"/>
        <end position="480"/>
    </location>
</feature>
<feature type="compositionally biased region" description="Polar residues" evidence="6">
    <location>
        <begin position="269"/>
        <end position="279"/>
    </location>
</feature>
<protein>
    <submittedName>
        <fullName evidence="8">TSA: Wollemia nobilis Ref_Wollemi_Transcript_10759_2066 transcribed RNA sequence</fullName>
    </submittedName>
</protein>
<feature type="compositionally biased region" description="Basic and acidic residues" evidence="6">
    <location>
        <begin position="115"/>
        <end position="126"/>
    </location>
</feature>
<evidence type="ECO:0000256" key="3">
    <source>
        <dbReference type="ARBA" id="ARBA00023125"/>
    </source>
</evidence>
<feature type="compositionally biased region" description="Low complexity" evidence="6">
    <location>
        <begin position="46"/>
        <end position="61"/>
    </location>
</feature>
<evidence type="ECO:0000256" key="2">
    <source>
        <dbReference type="ARBA" id="ARBA00023015"/>
    </source>
</evidence>
<feature type="domain" description="TCP" evidence="7">
    <location>
        <begin position="116"/>
        <end position="170"/>
    </location>
</feature>
<keyword evidence="3" id="KW-0238">DNA-binding</keyword>
<name>A0A0C9QTA8_9CONI</name>
<evidence type="ECO:0000313" key="8">
    <source>
        <dbReference type="EMBL" id="JAG87925.1"/>
    </source>
</evidence>
<feature type="compositionally biased region" description="Basic and acidic residues" evidence="6">
    <location>
        <begin position="1"/>
        <end position="13"/>
    </location>
</feature>